<dbReference type="InterPro" id="IPR038763">
    <property type="entry name" value="DHH_sf"/>
</dbReference>
<keyword evidence="1" id="KW-0540">Nuclease</keyword>
<accession>A0A2T0X337</accession>
<dbReference type="RefSeq" id="WP_211292382.1">
    <property type="nucleotide sequence ID" value="NZ_PVTT01000002.1"/>
</dbReference>
<keyword evidence="1" id="KW-0269">Exonuclease</keyword>
<gene>
    <name evidence="1" type="ORF">BCF33_2218</name>
</gene>
<protein>
    <submittedName>
        <fullName evidence="1">Single-stranded-DNA-specific exonuclease</fullName>
    </submittedName>
</protein>
<organism evidence="1 2">
    <name type="scientific">Hasllibacter halocynthiae</name>
    <dbReference type="NCBI Taxonomy" id="595589"/>
    <lineage>
        <taxon>Bacteria</taxon>
        <taxon>Pseudomonadati</taxon>
        <taxon>Pseudomonadota</taxon>
        <taxon>Alphaproteobacteria</taxon>
        <taxon>Rhodobacterales</taxon>
        <taxon>Roseobacteraceae</taxon>
        <taxon>Hasllibacter</taxon>
    </lineage>
</organism>
<comment type="caution">
    <text evidence="1">The sequence shown here is derived from an EMBL/GenBank/DDBJ whole genome shotgun (WGS) entry which is preliminary data.</text>
</comment>
<name>A0A2T0X337_9RHOB</name>
<evidence type="ECO:0000313" key="2">
    <source>
        <dbReference type="Proteomes" id="UP000238801"/>
    </source>
</evidence>
<dbReference type="SUPFAM" id="SSF64182">
    <property type="entry name" value="DHH phosphoesterases"/>
    <property type="match status" value="1"/>
</dbReference>
<sequence>MITHPDFAARAARTFGDFLEGGAPSLILSHDDADGLSSAALLGRGTGAPVRLVGRGLNAWTDPVAEEVAGEALVVADLGMRDRMLGRRLCVIDHHVPAGRPEGAAMIHGEGLDPVPSASLLAWWALGAPEDRLWLAALGCMGDYGDKGGHAEVAPAKKRYGAGKLRELTSLVNAPRRSAAGDGAPALALLAAAEDPADALSGRHPGLAECEGAREEVKAAAAEARRAPPRFGARYGGDLAVVRIDTPCQVHPLTAQSWVGRLRGATVLCANFGFLPGMVSFSGRAPEGGDIPALLARHRPEGADPALYGNGHRRAAGGTLPRAAWNALMGDLGFGPELRA</sequence>
<dbReference type="PANTHER" id="PTHR30255">
    <property type="entry name" value="SINGLE-STRANDED-DNA-SPECIFIC EXONUCLEASE RECJ"/>
    <property type="match status" value="1"/>
</dbReference>
<dbReference type="AlphaFoldDB" id="A0A2T0X337"/>
<evidence type="ECO:0000313" key="1">
    <source>
        <dbReference type="EMBL" id="PRY93350.1"/>
    </source>
</evidence>
<reference evidence="1 2" key="1">
    <citation type="submission" date="2018-03" db="EMBL/GenBank/DDBJ databases">
        <title>Genomic Encyclopedia of Archaeal and Bacterial Type Strains, Phase II (KMG-II): from individual species to whole genera.</title>
        <authorList>
            <person name="Goeker M."/>
        </authorList>
    </citation>
    <scope>NUCLEOTIDE SEQUENCE [LARGE SCALE GENOMIC DNA]</scope>
    <source>
        <strain evidence="1 2">DSM 29318</strain>
    </source>
</reference>
<dbReference type="PANTHER" id="PTHR30255:SF2">
    <property type="entry name" value="SINGLE-STRANDED-DNA-SPECIFIC EXONUCLEASE RECJ"/>
    <property type="match status" value="1"/>
</dbReference>
<dbReference type="InterPro" id="IPR051673">
    <property type="entry name" value="SSDNA_exonuclease_RecJ"/>
</dbReference>
<dbReference type="Proteomes" id="UP000238801">
    <property type="component" value="Unassembled WGS sequence"/>
</dbReference>
<keyword evidence="1" id="KW-0378">Hydrolase</keyword>
<dbReference type="GO" id="GO:0004527">
    <property type="term" value="F:exonuclease activity"/>
    <property type="evidence" value="ECO:0007669"/>
    <property type="project" value="UniProtKB-KW"/>
</dbReference>
<dbReference type="EMBL" id="PVTT01000002">
    <property type="protein sequence ID" value="PRY93350.1"/>
    <property type="molecule type" value="Genomic_DNA"/>
</dbReference>
<keyword evidence="2" id="KW-1185">Reference proteome</keyword>
<proteinExistence type="predicted"/>